<dbReference type="Proteomes" id="UP000623687">
    <property type="component" value="Unassembled WGS sequence"/>
</dbReference>
<name>A0A8H6ZIC4_PLEOS</name>
<feature type="region of interest" description="Disordered" evidence="1">
    <location>
        <begin position="426"/>
        <end position="465"/>
    </location>
</feature>
<dbReference type="VEuPathDB" id="FungiDB:PC9H_011232"/>
<feature type="compositionally biased region" description="Low complexity" evidence="1">
    <location>
        <begin position="445"/>
        <end position="459"/>
    </location>
</feature>
<evidence type="ECO:0000313" key="3">
    <source>
        <dbReference type="Proteomes" id="UP000623687"/>
    </source>
</evidence>
<dbReference type="EMBL" id="JACETU010000009">
    <property type="protein sequence ID" value="KAF7420714.1"/>
    <property type="molecule type" value="Genomic_DNA"/>
</dbReference>
<sequence length="1782" mass="197436">MSTHIDLTLPPEAVDLSLWIGVGKEYCNVPEAIANELKSRISLSDTSRSMLPPPRLTISELLATQLPPEATTWVLKDARAAFCNIPANTPLSYLLLPNRPLPPRPFLIKLRNAAGQAMLDGSVSIKHWGAHDIYLPFEALGLWYALSDFVKAQTAWKTALRWTANVFPHDNSSRTARMTSIFQSLHWEGLIPKLGRASEVTHMAQFLSSSSLSSSHIDAMLLRLRARYRDEVDHRSSKQILLVPTLSFTDHLGALASKDTQSPNEILDSSELSRIGNFIATSPQDVLIATVGYWPTNHWGFVLITISGSRVQAKWGDGLQRKVPKALAKGIRMWSNLYLPKHIVTIDSGYTCASQNDGYSCGIVALNALKYHIFRDTLWTGATKEQLRMNEFLSCMEFCKDNDTVDPPLIPLLPLLEPPISLTPAPVVAPQPTKRPRGNSKAIATPGTSPVTSPTSSPSRVMKRPRRGSKLNLNTQIAPILALGATLPEGDSPMASDDNQLDLPLSRVKKVDKSRSTLSKQRNNAAATDGSFEQNKIRWEAYVKKLRTLDPYVEVYEGNPKKIRDVRCSWCTKDIKQSEPYNTYRFKQHISRCKFRGSKLHTKSIAGMLTLGLSRSSALNLSKPKQGKLCKRPCSGLTEAHDDRIPQYTSRTEVRHAGGLSRPSLALKYFGQPFPSLSQEQKDEVDLHYRNSCQWELDHDNGRVFSCKCIRVVWCQDSEGLKACTECLSILRLRAFQVSISREGAPDDQRKYIPSRYQSVVTGKMYATNKGLGKLVKETASKKGDFLLEFTVALSSGAFDGKPSFIQLMEVMLERHKRQERGVGLQNMQYATDFDQFCHEIQCVRPEAYRLFSSTFGGRSERSMLRIRASKPKMTVGISEATLQRAVKYLGDYDYPSTSPLACAVDDTKLHPSLRPYYDQSKKTWFLLGSTTGPMIVADPDQLDQLIHQASDSLATKARVWSLSIPLSNVPPLVMAILPISESNTAASLATIEESLLKLLLIDSPTPINIISLGSDGTVIERKARRLLIESGFAAVEYTSIQHPSNKERPLKVELLCIGTHRLAIIQDSKHFRKTCRNNLFTGAKQLVLGNQLIYYEQVRSMVYDQNRSPLYVRDVDKLDRQDDRAAARLFSAANIKHAIESGHTGLAIFLFVFGEAVDAYQSRTITHGQRIRMVLLAYFFKTIWKDFLAENGYPSSRHYISQEADDILDILVNGLLGLIIIHRDHLSSPFPLLPWMHGSEANEHIFGLLRSTLPEFTIVDAIQIIPKLDVRLMAACQRTIEISDFRRGGAGYTHTHFDGSGANLDTLSSFPPRETFEQIAGIAWIEANAIWEVLGYYRGLSPTPSLPLVPVADLDADEDDLLDAPAMGDKSLVEEVSDRAILDQALQAASFVSVAPSNHPDLSDSVMDTLNDCGLAAAALNMRDLAALDDLADEKPEALAEIQAALKPILAAISALGTAGQAAVNDLLKQASEHPSGSHVHTKEEDQLEDPPSNLSQISEYDIGILVDERWAHQSKETTDTCRPVNLSDTSPNEEEAAPVSARVEDVERTPRQLLAQKIHEVLRLSGINVKGETSGLARQFRWTKQAMTTTDKDATGNAVNARIAASSRANVLINSRKSIFASLPLTDVLATANITHLFQLIDGLFAIVLYEKKLMLGQVVTFYEKGGGKASTHSWVSNASSVGNISWISMQVWTPLSTPNLFRSITQSGVPKYGLVHSKAFLYALTTKAVTIRGDSFIKLAPAVYNSVFRPLNAKEGLVVEAVKKLMGKKHTYELEDLEG</sequence>
<keyword evidence="3" id="KW-1185">Reference proteome</keyword>
<dbReference type="GeneID" id="59381050"/>
<comment type="caution">
    <text evidence="2">The sequence shown here is derived from an EMBL/GenBank/DDBJ whole genome shotgun (WGS) entry which is preliminary data.</text>
</comment>
<evidence type="ECO:0000256" key="1">
    <source>
        <dbReference type="SAM" id="MobiDB-lite"/>
    </source>
</evidence>
<evidence type="ECO:0008006" key="4">
    <source>
        <dbReference type="Google" id="ProtNLM"/>
    </source>
</evidence>
<protein>
    <recommendedName>
        <fullName evidence="4">Ubiquitin-like protease family profile domain-containing protein</fullName>
    </recommendedName>
</protein>
<evidence type="ECO:0000313" key="2">
    <source>
        <dbReference type="EMBL" id="KAF7420714.1"/>
    </source>
</evidence>
<accession>A0A8H6ZIC4</accession>
<organism evidence="2 3">
    <name type="scientific">Pleurotus ostreatus</name>
    <name type="common">Oyster mushroom</name>
    <name type="synonym">White-rot fungus</name>
    <dbReference type="NCBI Taxonomy" id="5322"/>
    <lineage>
        <taxon>Eukaryota</taxon>
        <taxon>Fungi</taxon>
        <taxon>Dikarya</taxon>
        <taxon>Basidiomycota</taxon>
        <taxon>Agaricomycotina</taxon>
        <taxon>Agaricomycetes</taxon>
        <taxon>Agaricomycetidae</taxon>
        <taxon>Agaricales</taxon>
        <taxon>Pleurotineae</taxon>
        <taxon>Pleurotaceae</taxon>
        <taxon>Pleurotus</taxon>
    </lineage>
</organism>
<reference evidence="2" key="1">
    <citation type="submission" date="2019-07" db="EMBL/GenBank/DDBJ databases">
        <authorList>
            <person name="Palmer J.M."/>
        </authorList>
    </citation>
    <scope>NUCLEOTIDE SEQUENCE</scope>
    <source>
        <strain evidence="2">PC9</strain>
    </source>
</reference>
<feature type="region of interest" description="Disordered" evidence="1">
    <location>
        <begin position="1473"/>
        <end position="1496"/>
    </location>
</feature>
<feature type="region of interest" description="Disordered" evidence="1">
    <location>
        <begin position="1516"/>
        <end position="1546"/>
    </location>
</feature>
<gene>
    <name evidence="2" type="ORF">PC9H_011232</name>
</gene>
<dbReference type="RefSeq" id="XP_036626572.1">
    <property type="nucleotide sequence ID" value="XM_036780717.1"/>
</dbReference>
<proteinExistence type="predicted"/>
<dbReference type="OrthoDB" id="73076at2759"/>